<comment type="subcellular location">
    <subcellularLocation>
        <location evidence="2">Nucleus</location>
    </subcellularLocation>
</comment>
<organism evidence="4 5">
    <name type="scientific">Melanopsichium pennsylvanicum</name>
    <dbReference type="NCBI Taxonomy" id="63383"/>
    <lineage>
        <taxon>Eukaryota</taxon>
        <taxon>Fungi</taxon>
        <taxon>Dikarya</taxon>
        <taxon>Basidiomycota</taxon>
        <taxon>Ustilaginomycotina</taxon>
        <taxon>Ustilaginomycetes</taxon>
        <taxon>Ustilaginales</taxon>
        <taxon>Ustilaginaceae</taxon>
        <taxon>Melanopsichium</taxon>
    </lineage>
</organism>
<dbReference type="GO" id="GO:0003700">
    <property type="term" value="F:DNA-binding transcription factor activity"/>
    <property type="evidence" value="ECO:0007669"/>
    <property type="project" value="InterPro"/>
</dbReference>
<evidence type="ECO:0000259" key="3">
    <source>
        <dbReference type="PROSITE" id="PS50039"/>
    </source>
</evidence>
<evidence type="ECO:0000256" key="2">
    <source>
        <dbReference type="PROSITE-ProRule" id="PRU00089"/>
    </source>
</evidence>
<evidence type="ECO:0000313" key="5">
    <source>
        <dbReference type="Proteomes" id="UP001294444"/>
    </source>
</evidence>
<dbReference type="InterPro" id="IPR036388">
    <property type="entry name" value="WH-like_DNA-bd_sf"/>
</dbReference>
<dbReference type="EMBL" id="OAPG01000003">
    <property type="protein sequence ID" value="SNX83378.1"/>
    <property type="molecule type" value="Genomic_DNA"/>
</dbReference>
<feature type="domain" description="Fork-head" evidence="3">
    <location>
        <begin position="132"/>
        <end position="190"/>
    </location>
</feature>
<dbReference type="GO" id="GO:0005634">
    <property type="term" value="C:nucleus"/>
    <property type="evidence" value="ECO:0007669"/>
    <property type="project" value="UniProtKB-SubCell"/>
</dbReference>
<sequence>MYLSHPRDLISSMSSGCSRNTALLPHPDHLAQLLSPKSDWHTPNRQSTKVPAACSSPVSDQAYTRLSDSSSISTSYAHNRMERTTLCLDYNKTGGIPRAVSSSHTHSVSRLFRSQHFRKVWEELDAGNPNVRPQHPYTELIKLCILKRPEGKLTLNQLYRDLEDKFPFFDASANEHAATQSFDSAVFHQA</sequence>
<gene>
    <name evidence="4" type="ORF">MEPE_02085</name>
</gene>
<dbReference type="PROSITE" id="PS50039">
    <property type="entry name" value="FORK_HEAD_3"/>
    <property type="match status" value="1"/>
</dbReference>
<evidence type="ECO:0000256" key="1">
    <source>
        <dbReference type="ARBA" id="ARBA00023125"/>
    </source>
</evidence>
<dbReference type="InterPro" id="IPR001766">
    <property type="entry name" value="Fork_head_dom"/>
</dbReference>
<protein>
    <recommendedName>
        <fullName evidence="3">Fork-head domain-containing protein</fullName>
    </recommendedName>
</protein>
<reference evidence="4" key="1">
    <citation type="submission" date="2023-10" db="EMBL/GenBank/DDBJ databases">
        <authorList>
            <person name="Guldener U."/>
        </authorList>
    </citation>
    <scope>NUCLEOTIDE SEQUENCE</scope>
    <source>
        <strain evidence="4">Mp4</strain>
    </source>
</reference>
<dbReference type="GO" id="GO:0043565">
    <property type="term" value="F:sequence-specific DNA binding"/>
    <property type="evidence" value="ECO:0007669"/>
    <property type="project" value="InterPro"/>
</dbReference>
<dbReference type="AlphaFoldDB" id="A0AAJ4XLP5"/>
<feature type="DNA-binding region" description="Fork-head" evidence="2">
    <location>
        <begin position="132"/>
        <end position="190"/>
    </location>
</feature>
<keyword evidence="2" id="KW-0539">Nucleus</keyword>
<dbReference type="Proteomes" id="UP001294444">
    <property type="component" value="Unassembled WGS sequence"/>
</dbReference>
<keyword evidence="5" id="KW-1185">Reference proteome</keyword>
<keyword evidence="1 2" id="KW-0238">DNA-binding</keyword>
<accession>A0AAJ4XLP5</accession>
<dbReference type="Gene3D" id="1.10.10.10">
    <property type="entry name" value="Winged helix-like DNA-binding domain superfamily/Winged helix DNA-binding domain"/>
    <property type="match status" value="1"/>
</dbReference>
<dbReference type="Pfam" id="PF00250">
    <property type="entry name" value="Forkhead"/>
    <property type="match status" value="1"/>
</dbReference>
<name>A0AAJ4XLP5_9BASI</name>
<dbReference type="InterPro" id="IPR036390">
    <property type="entry name" value="WH_DNA-bd_sf"/>
</dbReference>
<evidence type="ECO:0000313" key="4">
    <source>
        <dbReference type="EMBL" id="SNX83378.1"/>
    </source>
</evidence>
<dbReference type="SUPFAM" id="SSF46785">
    <property type="entry name" value="Winged helix' DNA-binding domain"/>
    <property type="match status" value="1"/>
</dbReference>
<proteinExistence type="predicted"/>
<comment type="caution">
    <text evidence="4">The sequence shown here is derived from an EMBL/GenBank/DDBJ whole genome shotgun (WGS) entry which is preliminary data.</text>
</comment>